<evidence type="ECO:0000256" key="1">
    <source>
        <dbReference type="SAM" id="MobiDB-lite"/>
    </source>
</evidence>
<feature type="region of interest" description="Disordered" evidence="1">
    <location>
        <begin position="866"/>
        <end position="886"/>
    </location>
</feature>
<dbReference type="Proteomes" id="UP001596302">
    <property type="component" value="Unassembled WGS sequence"/>
</dbReference>
<gene>
    <name evidence="2" type="ORF">ACFQE5_23070</name>
</gene>
<accession>A0ABW1J8C0</accession>
<feature type="region of interest" description="Disordered" evidence="1">
    <location>
        <begin position="574"/>
        <end position="596"/>
    </location>
</feature>
<comment type="caution">
    <text evidence="2">The sequence shown here is derived from an EMBL/GenBank/DDBJ whole genome shotgun (WGS) entry which is preliminary data.</text>
</comment>
<sequence>MAVKRFLANVAPPVTVSTSGVWNDQAGKVARGLTATPQGTNTSSARAETTATSPWDVALGQWVSDPILQAGTLQGAYTYCRAIQESSSNADLQSRTLIYVMSGDGTTVRGTAANGLATGEWPTTNTAQQINGTLNPVACQVGDRIVVELGYRATNTATTSYTGTIRYGGIDSTDLAPGDTGTAVTTRPAWIRFDDPAVDALFTTPDPGGSRTEPTLRGNTVLATHTTSGSTASVTADATGLGSDPQVGDTIVCWQAMDWDTLADMSGPATVSGTDGWVQQPTADGGTNKTHIRTYTTKVTAAGAKTITTTIGKPGDFHGLAVAVVIDAEAVDDAKGIGAPGPVSDHASPAATASVENVLQLATWVGLTFSAPAPDYTPPAGWTQRAKRINGTVVAMITASRTLADPGAVAAASATWGNPAGSASEGYSSSTVLLRGAAAGGSEHTLTRAGDTSTPRPLRASKSSRLPRPGTADGARPLAVSRVYRLGQPGETTSPRPLARATKTTRPARPGDTAAPRPLDVVKDHPPLGRPATAADTRELARPAKTISLARSGAEDGPRPLTSIKSYLLGRAGDSTATHPLARGSKRTGLARPGETGGARELVLAVIGDLARAADTSAARPLTRASKSTTLARPGAVDGAHPLGPVKSYTLGRPGDTSAPRPVRASRAYTLPRPGDTAASQPLARAAKTTQLTRPVDTSAARPLERAAKSAQLARSGAAASARALAPAKSYTLGRPGETGAARPVGSGVGIDLARAGDQTTPRPLARASKTYVLGRVGELSAARAVSRAAARGIARAGDASAPRALARAVKVYVLGRPGDATAPRPFDVVKGYPALGRPGQLAVARGLGRTRKTGRLGRPRVLERTRPLGAGSRTDLARAGDAAAPRPLGRASKAYVLGRAGETSAARPVRGARSHPPLSRPGDLAVARPVGRARRFPLGRTGDTAAARPVTVDRRIRYPLRAGVPIDQVRRLRAGRPDWQTRAPSPP</sequence>
<name>A0ABW1J8C0_9PSEU</name>
<dbReference type="RefSeq" id="WP_379588022.1">
    <property type="nucleotide sequence ID" value="NZ_JBHSQW010000044.1"/>
</dbReference>
<evidence type="ECO:0000313" key="3">
    <source>
        <dbReference type="Proteomes" id="UP001596302"/>
    </source>
</evidence>
<dbReference type="EMBL" id="JBHSQW010000044">
    <property type="protein sequence ID" value="MFC5997098.1"/>
    <property type="molecule type" value="Genomic_DNA"/>
</dbReference>
<organism evidence="2 3">
    <name type="scientific">Pseudonocardia hispaniensis</name>
    <dbReference type="NCBI Taxonomy" id="904933"/>
    <lineage>
        <taxon>Bacteria</taxon>
        <taxon>Bacillati</taxon>
        <taxon>Actinomycetota</taxon>
        <taxon>Actinomycetes</taxon>
        <taxon>Pseudonocardiales</taxon>
        <taxon>Pseudonocardiaceae</taxon>
        <taxon>Pseudonocardia</taxon>
    </lineage>
</organism>
<evidence type="ECO:0000313" key="2">
    <source>
        <dbReference type="EMBL" id="MFC5997098.1"/>
    </source>
</evidence>
<proteinExistence type="predicted"/>
<reference evidence="3" key="1">
    <citation type="journal article" date="2019" name="Int. J. Syst. Evol. Microbiol.">
        <title>The Global Catalogue of Microorganisms (GCM) 10K type strain sequencing project: providing services to taxonomists for standard genome sequencing and annotation.</title>
        <authorList>
            <consortium name="The Broad Institute Genomics Platform"/>
            <consortium name="The Broad Institute Genome Sequencing Center for Infectious Disease"/>
            <person name="Wu L."/>
            <person name="Ma J."/>
        </authorList>
    </citation>
    <scope>NUCLEOTIDE SEQUENCE [LARGE SCALE GENOMIC DNA]</scope>
    <source>
        <strain evidence="3">CCM 8391</strain>
    </source>
</reference>
<feature type="region of interest" description="Disordered" evidence="1">
    <location>
        <begin position="615"/>
        <end position="709"/>
    </location>
</feature>
<feature type="region of interest" description="Disordered" evidence="1">
    <location>
        <begin position="440"/>
        <end position="541"/>
    </location>
</feature>
<protein>
    <submittedName>
        <fullName evidence="2">Uncharacterized protein</fullName>
    </submittedName>
</protein>
<keyword evidence="3" id="KW-1185">Reference proteome</keyword>